<dbReference type="RefSeq" id="WP_075079471.1">
    <property type="nucleotide sequence ID" value="NZ_BDCO01000002.1"/>
</dbReference>
<dbReference type="InterPro" id="IPR011990">
    <property type="entry name" value="TPR-like_helical_dom_sf"/>
</dbReference>
<feature type="repeat" description="TPR" evidence="1">
    <location>
        <begin position="642"/>
        <end position="675"/>
    </location>
</feature>
<feature type="coiled-coil region" evidence="2">
    <location>
        <begin position="156"/>
        <end position="267"/>
    </location>
</feature>
<evidence type="ECO:0000256" key="4">
    <source>
        <dbReference type="SAM" id="SignalP"/>
    </source>
</evidence>
<dbReference type="Pfam" id="PF13414">
    <property type="entry name" value="TPR_11"/>
    <property type="match status" value="1"/>
</dbReference>
<comment type="caution">
    <text evidence="5">The sequence shown here is derived from an EMBL/GenBank/DDBJ whole genome shotgun (WGS) entry which is preliminary data.</text>
</comment>
<feature type="compositionally biased region" description="Polar residues" evidence="3">
    <location>
        <begin position="113"/>
        <end position="126"/>
    </location>
</feature>
<protein>
    <submittedName>
        <fullName evidence="5">TPR repeat-containing protein</fullName>
    </submittedName>
</protein>
<feature type="repeat" description="TPR" evidence="1">
    <location>
        <begin position="608"/>
        <end position="641"/>
    </location>
</feature>
<accession>A0A146G7V4</accession>
<feature type="chain" id="PRO_5007524552" evidence="4">
    <location>
        <begin position="24"/>
        <end position="720"/>
    </location>
</feature>
<feature type="coiled-coil region" evidence="2">
    <location>
        <begin position="296"/>
        <end position="423"/>
    </location>
</feature>
<evidence type="ECO:0000313" key="5">
    <source>
        <dbReference type="EMBL" id="GAT33775.1"/>
    </source>
</evidence>
<dbReference type="PANTHER" id="PTHR12558">
    <property type="entry name" value="CELL DIVISION CYCLE 16,23,27"/>
    <property type="match status" value="1"/>
</dbReference>
<organism evidence="5 6">
    <name type="scientific">Terrimicrobium sacchariphilum</name>
    <dbReference type="NCBI Taxonomy" id="690879"/>
    <lineage>
        <taxon>Bacteria</taxon>
        <taxon>Pseudomonadati</taxon>
        <taxon>Verrucomicrobiota</taxon>
        <taxon>Terrimicrobiia</taxon>
        <taxon>Terrimicrobiales</taxon>
        <taxon>Terrimicrobiaceae</taxon>
        <taxon>Terrimicrobium</taxon>
    </lineage>
</organism>
<evidence type="ECO:0000256" key="3">
    <source>
        <dbReference type="SAM" id="MobiDB-lite"/>
    </source>
</evidence>
<dbReference type="AlphaFoldDB" id="A0A146G7V4"/>
<dbReference type="InParanoid" id="A0A146G7V4"/>
<dbReference type="SMART" id="SM00671">
    <property type="entry name" value="SEL1"/>
    <property type="match status" value="3"/>
</dbReference>
<dbReference type="PROSITE" id="PS50293">
    <property type="entry name" value="TPR_REGION"/>
    <property type="match status" value="1"/>
</dbReference>
<evidence type="ECO:0000256" key="2">
    <source>
        <dbReference type="SAM" id="Coils"/>
    </source>
</evidence>
<dbReference type="SUPFAM" id="SSF90257">
    <property type="entry name" value="Myosin rod fragments"/>
    <property type="match status" value="1"/>
</dbReference>
<dbReference type="Pfam" id="PF13181">
    <property type="entry name" value="TPR_8"/>
    <property type="match status" value="1"/>
</dbReference>
<sequence>MLRAGHFALIVTASFTMLATAFAQDASDLFLRGYNEVTVANRLEGEDKPAEALERYRNAAKLFEKIVSDSPDWQPIVIEYRLKKTRESITRLESQVGSAPAPSEGIEGPLPSSDRSLPEISTQPLTVTAPPVRPAPRQQSSVRSSEVGQYENSGSGNSVMAELRKLRRQLAQAQEEKDALTERLQKKGAELQSAMVEIDRIKVTVVDLKSQLAQANSALEDATRDQSSDGAAKKNYEARIAQYAQKLSELQADNEVLTEENGRLLGKLDLAAKYITSSDAIREGLLKERITLADARDTAQAKLKKIKDNAAELDKVASENKALKARIAELDGGAAGKKALDKVKSEKAELETKLAESEKKLQELSGAGAERDKTVLALQSELNSVNDKLLEAQTQLTKNQDQVADLQKQLDETSGDLAKLRLNGSPGREQQTLLAENDILRGIILRQIKEQTSRDEAKKKIEQEIATLQVQSSTITEQLGVLGAPILQLSPEEKSVFKEPVALLSEPGAQALDVTLAISKDENRNVAATSQGPESLPDNARDLVKTAKQFFDAKNYLEAEKVYQQIVDETPDNYFALSNLGAVQIEAGKLSAAEVALKKAIEINPGDAFAYTNLGIAYSRQGKFDEAIANLKKALSINDSDAVAHNYLGVCLGQKDDHVEAEKELRRAIELKPEYPDAHFNLAVLYATLQPPSLDLAKMHYNKATSLGAPPDSSLERLIQ</sequence>
<dbReference type="SUPFAM" id="SSF48452">
    <property type="entry name" value="TPR-like"/>
    <property type="match status" value="1"/>
</dbReference>
<keyword evidence="2" id="KW-0175">Coiled coil</keyword>
<feature type="signal peptide" evidence="4">
    <location>
        <begin position="1"/>
        <end position="23"/>
    </location>
</feature>
<gene>
    <name evidence="5" type="ORF">TSACC_22193</name>
</gene>
<feature type="repeat" description="TPR" evidence="1">
    <location>
        <begin position="574"/>
        <end position="607"/>
    </location>
</feature>
<dbReference type="InterPro" id="IPR006597">
    <property type="entry name" value="Sel1-like"/>
</dbReference>
<dbReference type="OrthoDB" id="175163at2"/>
<feature type="compositionally biased region" description="Polar residues" evidence="3">
    <location>
        <begin position="137"/>
        <end position="156"/>
    </location>
</feature>
<dbReference type="InterPro" id="IPR019734">
    <property type="entry name" value="TPR_rpt"/>
</dbReference>
<dbReference type="Gene3D" id="1.25.40.10">
    <property type="entry name" value="Tetratricopeptide repeat domain"/>
    <property type="match status" value="2"/>
</dbReference>
<proteinExistence type="predicted"/>
<dbReference type="STRING" id="690879.TSACC_22193"/>
<dbReference type="PANTHER" id="PTHR12558:SF13">
    <property type="entry name" value="CELL DIVISION CYCLE PROTEIN 27 HOMOLOG"/>
    <property type="match status" value="1"/>
</dbReference>
<feature type="region of interest" description="Disordered" evidence="3">
    <location>
        <begin position="92"/>
        <end position="156"/>
    </location>
</feature>
<dbReference type="Proteomes" id="UP000076023">
    <property type="component" value="Unassembled WGS sequence"/>
</dbReference>
<dbReference type="SMART" id="SM00028">
    <property type="entry name" value="TPR"/>
    <property type="match status" value="5"/>
</dbReference>
<dbReference type="Gene3D" id="1.20.5.340">
    <property type="match status" value="1"/>
</dbReference>
<dbReference type="EMBL" id="BDCO01000002">
    <property type="protein sequence ID" value="GAT33775.1"/>
    <property type="molecule type" value="Genomic_DNA"/>
</dbReference>
<evidence type="ECO:0000313" key="6">
    <source>
        <dbReference type="Proteomes" id="UP000076023"/>
    </source>
</evidence>
<reference evidence="6" key="1">
    <citation type="journal article" date="2017" name="Genome Announc.">
        <title>Draft Genome Sequence of Terrimicrobium sacchariphilum NM-5T, a Facultative Anaerobic Soil Bacterium of the Class Spartobacteria.</title>
        <authorList>
            <person name="Qiu Y.L."/>
            <person name="Tourlousse D.M."/>
            <person name="Matsuura N."/>
            <person name="Ohashi A."/>
            <person name="Sekiguchi Y."/>
        </authorList>
    </citation>
    <scope>NUCLEOTIDE SEQUENCE [LARGE SCALE GENOMIC DNA]</scope>
    <source>
        <strain evidence="6">NM-5</strain>
    </source>
</reference>
<dbReference type="Pfam" id="PF00515">
    <property type="entry name" value="TPR_1"/>
    <property type="match status" value="1"/>
</dbReference>
<keyword evidence="6" id="KW-1185">Reference proteome</keyword>
<evidence type="ECO:0000256" key="1">
    <source>
        <dbReference type="PROSITE-ProRule" id="PRU00339"/>
    </source>
</evidence>
<dbReference type="PROSITE" id="PS50005">
    <property type="entry name" value="TPR"/>
    <property type="match status" value="3"/>
</dbReference>
<keyword evidence="1" id="KW-0802">TPR repeat</keyword>
<keyword evidence="4" id="KW-0732">Signal</keyword>
<name>A0A146G7V4_TERSA</name>